<dbReference type="InterPro" id="IPR045837">
    <property type="entry name" value="RnlA_toxin_N"/>
</dbReference>
<dbReference type="InterPro" id="IPR043994">
    <property type="entry name" value="RnlA/LsoA-toxin_DBD"/>
</dbReference>
<evidence type="ECO:0000259" key="2">
    <source>
        <dbReference type="Pfam" id="PF19034"/>
    </source>
</evidence>
<feature type="domain" description="Bacterial toxin RNase RnlA/LsoA N-terminal" evidence="3">
    <location>
        <begin position="3"/>
        <end position="80"/>
    </location>
</feature>
<evidence type="ECO:0008006" key="6">
    <source>
        <dbReference type="Google" id="ProtNLM"/>
    </source>
</evidence>
<sequence length="347" mass="39042">MSYKKLNLNRSIIKTTIETTVGTSVEIETSKKAEGFHIYKFTKTGFNPASLNIYYNNDGTTTLQPNTGKNQEWSKDIAGAISENCSVKEFNANSFYLKAIRIEDFNVVLDFLTHDCNAEVLSDTKNTNGRHIKLKGAQGDKMVLNHFNNGSFQAQGKPRMLFHDTIMILSELLPFKDIINTQLEYYETNLSSDDIIGELENRLPVAGKYIDDKIKSVISPSLALRKTDLALKDYSVFAFPILRGIEGVMKQLFASKGKLVTKDGFGELFENNGISVTFSQVTKSDIKSKNYEKALCDLYSFYSSHRHSLFHMDGTVSTSRIIDRPDAEHIINLGINVLESSYITLYS</sequence>
<name>A0A5B8YI56_9FLAO</name>
<dbReference type="Pfam" id="PF19034">
    <property type="entry name" value="RnlA-toxin_DBD"/>
    <property type="match status" value="1"/>
</dbReference>
<reference evidence="4 5" key="1">
    <citation type="submission" date="2019-08" db="EMBL/GenBank/DDBJ databases">
        <title>Antarcticibacterium arcticum sp. nov., a bacterium isolated from marine sediment of the Canadian Beaufort Sea.</title>
        <authorList>
            <person name="Lee Y.M."/>
            <person name="Baek K."/>
            <person name="Lee D.-H."/>
            <person name="Shin S.C."/>
            <person name="Jin Y.K."/>
            <person name="Park Y."/>
        </authorList>
    </citation>
    <scope>NUCLEOTIDE SEQUENCE [LARGE SCALE GENOMIC DNA]</scope>
    <source>
        <strain evidence="4 5">PAMC 28998</strain>
    </source>
</reference>
<dbReference type="Gene3D" id="6.10.250.2650">
    <property type="match status" value="1"/>
</dbReference>
<dbReference type="RefSeq" id="WP_146830797.1">
    <property type="nucleotide sequence ID" value="NZ_CP042476.1"/>
</dbReference>
<dbReference type="Gene3D" id="3.30.310.240">
    <property type="entry name" value="Bacterial toxin RNase RnlA/LsoA, N-terminal domain"/>
    <property type="match status" value="1"/>
</dbReference>
<dbReference type="Gene3D" id="3.30.160.690">
    <property type="entry name" value="Bacterial toxin RNase RnlA/LsoA, N repeated domain"/>
    <property type="match status" value="1"/>
</dbReference>
<accession>A0A5B8YI56</accession>
<dbReference type="Pfam" id="PF19417">
    <property type="entry name" value="RnlA_toxin_N"/>
    <property type="match status" value="1"/>
</dbReference>
<evidence type="ECO:0000259" key="3">
    <source>
        <dbReference type="Pfam" id="PF19417"/>
    </source>
</evidence>
<dbReference type="InterPro" id="IPR031845">
    <property type="entry name" value="RnlA_toxin_NRD"/>
</dbReference>
<organism evidence="4 5">
    <name type="scientific">Antarcticibacterium arcticum</name>
    <dbReference type="NCBI Taxonomy" id="2585771"/>
    <lineage>
        <taxon>Bacteria</taxon>
        <taxon>Pseudomonadati</taxon>
        <taxon>Bacteroidota</taxon>
        <taxon>Flavobacteriia</taxon>
        <taxon>Flavobacteriales</taxon>
        <taxon>Flavobacteriaceae</taxon>
        <taxon>Antarcticibacterium</taxon>
    </lineage>
</organism>
<protein>
    <recommendedName>
        <fullName evidence="6">Bacterial toxin RNase RnlA/LsoA DBD domain-containing protein</fullName>
    </recommendedName>
</protein>
<dbReference type="AlphaFoldDB" id="A0A5B8YI56"/>
<gene>
    <name evidence="4" type="ORF">FK178_02805</name>
</gene>
<evidence type="ECO:0000313" key="5">
    <source>
        <dbReference type="Proteomes" id="UP000321954"/>
    </source>
</evidence>
<proteinExistence type="predicted"/>
<feature type="domain" description="Bacterial toxin RNase RnlA/LsoA N-terminal repeated" evidence="1">
    <location>
        <begin position="92"/>
        <end position="174"/>
    </location>
</feature>
<dbReference type="KEGG" id="anp:FK178_02805"/>
<dbReference type="EMBL" id="CP042476">
    <property type="protein sequence ID" value="QED36708.1"/>
    <property type="molecule type" value="Genomic_DNA"/>
</dbReference>
<dbReference type="Proteomes" id="UP000321954">
    <property type="component" value="Chromosome"/>
</dbReference>
<keyword evidence="5" id="KW-1185">Reference proteome</keyword>
<dbReference type="Pfam" id="PF15935">
    <property type="entry name" value="RnlA_toxin"/>
    <property type="match status" value="1"/>
</dbReference>
<evidence type="ECO:0000313" key="4">
    <source>
        <dbReference type="EMBL" id="QED36708.1"/>
    </source>
</evidence>
<dbReference type="GO" id="GO:0004521">
    <property type="term" value="F:RNA endonuclease activity"/>
    <property type="evidence" value="ECO:0007669"/>
    <property type="project" value="InterPro"/>
</dbReference>
<dbReference type="OrthoDB" id="9811552at2"/>
<evidence type="ECO:0000259" key="1">
    <source>
        <dbReference type="Pfam" id="PF15935"/>
    </source>
</evidence>
<feature type="domain" description="Bacterial toxin RNase RnlA/LsoA DBD" evidence="2">
    <location>
        <begin position="196"/>
        <end position="313"/>
    </location>
</feature>